<feature type="compositionally biased region" description="Low complexity" evidence="1">
    <location>
        <begin position="1"/>
        <end position="14"/>
    </location>
</feature>
<feature type="region of interest" description="Disordered" evidence="1">
    <location>
        <begin position="1"/>
        <end position="72"/>
    </location>
</feature>
<proteinExistence type="predicted"/>
<dbReference type="AlphaFoldDB" id="A0A067JV07"/>
<name>A0A067JV07_JATCU</name>
<evidence type="ECO:0000313" key="2">
    <source>
        <dbReference type="EMBL" id="KDP27702.1"/>
    </source>
</evidence>
<keyword evidence="3" id="KW-1185">Reference proteome</keyword>
<dbReference type="EMBL" id="KK914806">
    <property type="protein sequence ID" value="KDP27702.1"/>
    <property type="molecule type" value="Genomic_DNA"/>
</dbReference>
<accession>A0A067JV07</accession>
<evidence type="ECO:0000313" key="3">
    <source>
        <dbReference type="Proteomes" id="UP000027138"/>
    </source>
</evidence>
<protein>
    <submittedName>
        <fullName evidence="2">Uncharacterized protein</fullName>
    </submittedName>
</protein>
<organism evidence="2 3">
    <name type="scientific">Jatropha curcas</name>
    <name type="common">Barbados nut</name>
    <dbReference type="NCBI Taxonomy" id="180498"/>
    <lineage>
        <taxon>Eukaryota</taxon>
        <taxon>Viridiplantae</taxon>
        <taxon>Streptophyta</taxon>
        <taxon>Embryophyta</taxon>
        <taxon>Tracheophyta</taxon>
        <taxon>Spermatophyta</taxon>
        <taxon>Magnoliopsida</taxon>
        <taxon>eudicotyledons</taxon>
        <taxon>Gunneridae</taxon>
        <taxon>Pentapetalae</taxon>
        <taxon>rosids</taxon>
        <taxon>fabids</taxon>
        <taxon>Malpighiales</taxon>
        <taxon>Euphorbiaceae</taxon>
        <taxon>Crotonoideae</taxon>
        <taxon>Jatropheae</taxon>
        <taxon>Jatropha</taxon>
    </lineage>
</organism>
<dbReference type="Proteomes" id="UP000027138">
    <property type="component" value="Unassembled WGS sequence"/>
</dbReference>
<gene>
    <name evidence="2" type="ORF">JCGZ_19825</name>
</gene>
<sequence>MWMSGHHGTGTSSSDPPATVDPNVSIALHQPLSSPLDSDTADDALVTPADTTTHPADTTTHPVDTTLVRLEN</sequence>
<evidence type="ECO:0000256" key="1">
    <source>
        <dbReference type="SAM" id="MobiDB-lite"/>
    </source>
</evidence>
<feature type="compositionally biased region" description="Low complexity" evidence="1">
    <location>
        <begin position="46"/>
        <end position="66"/>
    </location>
</feature>
<reference evidence="2 3" key="1">
    <citation type="journal article" date="2014" name="PLoS ONE">
        <title>Global Analysis of Gene Expression Profiles in Physic Nut (Jatropha curcas L.) Seedlings Exposed to Salt Stress.</title>
        <authorList>
            <person name="Zhang L."/>
            <person name="Zhang C."/>
            <person name="Wu P."/>
            <person name="Chen Y."/>
            <person name="Li M."/>
            <person name="Jiang H."/>
            <person name="Wu G."/>
        </authorList>
    </citation>
    <scope>NUCLEOTIDE SEQUENCE [LARGE SCALE GENOMIC DNA]</scope>
    <source>
        <strain evidence="3">cv. GZQX0401</strain>
        <tissue evidence="2">Young leaves</tissue>
    </source>
</reference>